<dbReference type="InterPro" id="IPR017871">
    <property type="entry name" value="ABC_transporter-like_CS"/>
</dbReference>
<dbReference type="PANTHER" id="PTHR24220">
    <property type="entry name" value="IMPORT ATP-BINDING PROTEIN"/>
    <property type="match status" value="1"/>
</dbReference>
<keyword evidence="3" id="KW-0547">Nucleotide-binding</keyword>
<evidence type="ECO:0000256" key="8">
    <source>
        <dbReference type="SAM" id="MobiDB-lite"/>
    </source>
</evidence>
<dbReference type="InterPro" id="IPR003593">
    <property type="entry name" value="AAA+_ATPase"/>
</dbReference>
<dbReference type="SUPFAM" id="SSF52540">
    <property type="entry name" value="P-loop containing nucleoside triphosphate hydrolases"/>
    <property type="match status" value="1"/>
</dbReference>
<evidence type="ECO:0000259" key="9">
    <source>
        <dbReference type="PROSITE" id="PS50893"/>
    </source>
</evidence>
<dbReference type="Proteomes" id="UP000675920">
    <property type="component" value="Unplaced"/>
</dbReference>
<dbReference type="PROSITE" id="PS50893">
    <property type="entry name" value="ABC_TRANSPORTER_2"/>
    <property type="match status" value="1"/>
</dbReference>
<feature type="region of interest" description="Disordered" evidence="8">
    <location>
        <begin position="216"/>
        <end position="238"/>
    </location>
</feature>
<proteinExistence type="inferred from homology"/>
<sequence>MIEVEDLHKEYALGDLTVSALRGVNLGIADGECVFIGGKSGSGKSTLLHLVGGLDLPSRGSVRIDGFDTASVPDPQLADFRARHIGFVFQNFNLMPVLTVAENVEYPLLLLRERDRAARVKRVLEEVGLAEHARKYPNQLSGGQRQRVAIARGLVHEPRLLIADEPTANLDSDTGTQVMALMHRLASERGSTLVICSHDPELLAGAPRVVTMRDGRVEHDRRSATAPAQADDRAIALA</sequence>
<reference evidence="11" key="2">
    <citation type="journal article" date="2014" name="J. Gen. Physiol.">
        <title>Structural diversity of ABC transporters.</title>
        <authorList>
            <person name="ter Beek J."/>
            <person name="Guskov A."/>
            <person name="Slotboom D.J."/>
        </authorList>
    </citation>
    <scope>NUCLEOTIDE SEQUENCE</scope>
</reference>
<dbReference type="FunFam" id="3.40.50.300:FF:000032">
    <property type="entry name" value="Export ABC transporter ATP-binding protein"/>
    <property type="match status" value="1"/>
</dbReference>
<evidence type="ECO:0000256" key="5">
    <source>
        <dbReference type="ARBA" id="ARBA00022989"/>
    </source>
</evidence>
<evidence type="ECO:0000313" key="11">
    <source>
        <dbReference type="RefSeq" id="WP_051378987.1"/>
    </source>
</evidence>
<dbReference type="InterPro" id="IPR003439">
    <property type="entry name" value="ABC_transporter-like_ATP-bd"/>
</dbReference>
<evidence type="ECO:0000256" key="7">
    <source>
        <dbReference type="ARBA" id="ARBA00038388"/>
    </source>
</evidence>
<keyword evidence="2" id="KW-1003">Cell membrane</keyword>
<keyword evidence="5" id="KW-1133">Transmembrane helix</keyword>
<dbReference type="Gene3D" id="3.40.50.300">
    <property type="entry name" value="P-loop containing nucleotide triphosphate hydrolases"/>
    <property type="match status" value="1"/>
</dbReference>
<name>A0A8B6XA04_9BURK</name>
<protein>
    <submittedName>
        <fullName evidence="11">ABC transporter ATP-binding protein</fullName>
    </submittedName>
</protein>
<comment type="similarity">
    <text evidence="7">Belongs to the ABC transporter superfamily. Macrolide exporter (TC 3.A.1.122) family.</text>
</comment>
<keyword evidence="5" id="KW-0812">Transmembrane</keyword>
<evidence type="ECO:0000256" key="6">
    <source>
        <dbReference type="ARBA" id="ARBA00023251"/>
    </source>
</evidence>
<dbReference type="Pfam" id="PF00005">
    <property type="entry name" value="ABC_tran"/>
    <property type="match status" value="1"/>
</dbReference>
<keyword evidence="6" id="KW-0046">Antibiotic resistance</keyword>
<keyword evidence="10" id="KW-1185">Reference proteome</keyword>
<dbReference type="GO" id="GO:0016887">
    <property type="term" value="F:ATP hydrolysis activity"/>
    <property type="evidence" value="ECO:0007669"/>
    <property type="project" value="InterPro"/>
</dbReference>
<reference evidence="11" key="3">
    <citation type="journal article" date="2015" name="F1000Prime Rep">
        <title>Structure and mechanism of ABC transporters.</title>
        <authorList>
            <person name="Wilkens S."/>
        </authorList>
    </citation>
    <scope>NUCLEOTIDE SEQUENCE</scope>
</reference>
<evidence type="ECO:0000256" key="3">
    <source>
        <dbReference type="ARBA" id="ARBA00022741"/>
    </source>
</evidence>
<reference evidence="11" key="1">
    <citation type="journal article" date="1998" name="FEMS Microbiol. Rev.">
        <title>ATP-binding-cassette (ABC) transport systems: functional and structural aspects of the ATP-hydrolyzing subunits/domains.</title>
        <authorList>
            <person name="Schneider E."/>
            <person name="Hunke S."/>
        </authorList>
    </citation>
    <scope>NUCLEOTIDE SEQUENCE</scope>
</reference>
<dbReference type="GO" id="GO:0005524">
    <property type="term" value="F:ATP binding"/>
    <property type="evidence" value="ECO:0007669"/>
    <property type="project" value="UniProtKB-KW"/>
</dbReference>
<evidence type="ECO:0000313" key="10">
    <source>
        <dbReference type="Proteomes" id="UP000675920"/>
    </source>
</evidence>
<organism evidence="10 11">
    <name type="scientific">Derxia gummosa DSM 723</name>
    <dbReference type="NCBI Taxonomy" id="1121388"/>
    <lineage>
        <taxon>Bacteria</taxon>
        <taxon>Pseudomonadati</taxon>
        <taxon>Pseudomonadota</taxon>
        <taxon>Betaproteobacteria</taxon>
        <taxon>Burkholderiales</taxon>
        <taxon>Alcaligenaceae</taxon>
        <taxon>Derxia</taxon>
    </lineage>
</organism>
<dbReference type="RefSeq" id="WP_051378987.1">
    <property type="nucleotide sequence ID" value="NZ_KI519499.1"/>
</dbReference>
<keyword evidence="4 11" id="KW-0067">ATP-binding</keyword>
<dbReference type="SMART" id="SM00382">
    <property type="entry name" value="AAA"/>
    <property type="match status" value="1"/>
</dbReference>
<dbReference type="GO" id="GO:0098796">
    <property type="term" value="C:membrane protein complex"/>
    <property type="evidence" value="ECO:0007669"/>
    <property type="project" value="UniProtKB-ARBA"/>
</dbReference>
<feature type="domain" description="ABC transporter" evidence="9">
    <location>
        <begin position="2"/>
        <end position="238"/>
    </location>
</feature>
<evidence type="ECO:0000256" key="4">
    <source>
        <dbReference type="ARBA" id="ARBA00022840"/>
    </source>
</evidence>
<reference evidence="11" key="4">
    <citation type="submission" date="2025-08" db="UniProtKB">
        <authorList>
            <consortium name="RefSeq"/>
        </authorList>
    </citation>
    <scope>IDENTIFICATION</scope>
</reference>
<evidence type="ECO:0000256" key="1">
    <source>
        <dbReference type="ARBA" id="ARBA00022448"/>
    </source>
</evidence>
<accession>A0A8B6XA04</accession>
<dbReference type="PROSITE" id="PS00211">
    <property type="entry name" value="ABC_TRANSPORTER_1"/>
    <property type="match status" value="1"/>
</dbReference>
<dbReference type="GO" id="GO:0046677">
    <property type="term" value="P:response to antibiotic"/>
    <property type="evidence" value="ECO:0007669"/>
    <property type="project" value="UniProtKB-KW"/>
</dbReference>
<dbReference type="InterPro" id="IPR015854">
    <property type="entry name" value="ABC_transpr_LolD-like"/>
</dbReference>
<dbReference type="InterPro" id="IPR027417">
    <property type="entry name" value="P-loop_NTPase"/>
</dbReference>
<evidence type="ECO:0000256" key="2">
    <source>
        <dbReference type="ARBA" id="ARBA00022475"/>
    </source>
</evidence>
<dbReference type="GO" id="GO:0005886">
    <property type="term" value="C:plasma membrane"/>
    <property type="evidence" value="ECO:0007669"/>
    <property type="project" value="TreeGrafter"/>
</dbReference>
<dbReference type="CDD" id="cd03255">
    <property type="entry name" value="ABC_MJ0796_LolCDE_FtsE"/>
    <property type="match status" value="1"/>
</dbReference>
<dbReference type="GO" id="GO:0022857">
    <property type="term" value="F:transmembrane transporter activity"/>
    <property type="evidence" value="ECO:0007669"/>
    <property type="project" value="TreeGrafter"/>
</dbReference>
<dbReference type="OrthoDB" id="9802264at2"/>
<dbReference type="AlphaFoldDB" id="A0A8B6XA04"/>
<dbReference type="InterPro" id="IPR017911">
    <property type="entry name" value="MacB-like_ATP-bd"/>
</dbReference>
<keyword evidence="5" id="KW-0472">Membrane</keyword>
<keyword evidence="1" id="KW-0813">Transport</keyword>